<evidence type="ECO:0000256" key="2">
    <source>
        <dbReference type="SAM" id="MobiDB-lite"/>
    </source>
</evidence>
<evidence type="ECO:0000256" key="1">
    <source>
        <dbReference type="SAM" id="Coils"/>
    </source>
</evidence>
<proteinExistence type="predicted"/>
<dbReference type="EMBL" id="JAWZYT010001013">
    <property type="protein sequence ID" value="KAK4316548.1"/>
    <property type="molecule type" value="Genomic_DNA"/>
</dbReference>
<feature type="compositionally biased region" description="Basic and acidic residues" evidence="2">
    <location>
        <begin position="12"/>
        <end position="28"/>
    </location>
</feature>
<evidence type="ECO:0000313" key="3">
    <source>
        <dbReference type="EMBL" id="KAK4316548.1"/>
    </source>
</evidence>
<evidence type="ECO:0000313" key="4">
    <source>
        <dbReference type="Proteomes" id="UP001292094"/>
    </source>
</evidence>
<feature type="coiled-coil region" evidence="1">
    <location>
        <begin position="112"/>
        <end position="153"/>
    </location>
</feature>
<reference evidence="3" key="1">
    <citation type="submission" date="2023-11" db="EMBL/GenBank/DDBJ databases">
        <title>Genome assemblies of two species of porcelain crab, Petrolisthes cinctipes and Petrolisthes manimaculis (Anomura: Porcellanidae).</title>
        <authorList>
            <person name="Angst P."/>
        </authorList>
    </citation>
    <scope>NUCLEOTIDE SEQUENCE</scope>
    <source>
        <strain evidence="3">PB745_02</strain>
        <tissue evidence="3">Gill</tissue>
    </source>
</reference>
<dbReference type="Proteomes" id="UP001292094">
    <property type="component" value="Unassembled WGS sequence"/>
</dbReference>
<sequence length="268" mass="30533">MLLFSDASTEAFPDRESEVDRQQQDLLHDVSSLSNTSGRVPDASSSAFSGRLSKEEDGQQQDFLHDVSSLSNDATLTSEERGVMRLMRDVQMQAIRQPVFAVEMLNLQQTINHNLYQQVLQLKKQVADLVKEIAQLKKELEICEEQKQNSLLEATACLKESLGGKFTNAQVDFLISRKPIVRWEEEDISNAIAIRRLSTKSYHFLHNKMMIPLPSVTTLKRWVSKISVEPGILHSVLRLLKHQSERMTDKERLCTLSMDETSVCGEWT</sequence>
<dbReference type="AlphaFoldDB" id="A0AAE1UAE2"/>
<keyword evidence="1" id="KW-0175">Coiled coil</keyword>
<keyword evidence="4" id="KW-1185">Reference proteome</keyword>
<organism evidence="3 4">
    <name type="scientific">Petrolisthes manimaculis</name>
    <dbReference type="NCBI Taxonomy" id="1843537"/>
    <lineage>
        <taxon>Eukaryota</taxon>
        <taxon>Metazoa</taxon>
        <taxon>Ecdysozoa</taxon>
        <taxon>Arthropoda</taxon>
        <taxon>Crustacea</taxon>
        <taxon>Multicrustacea</taxon>
        <taxon>Malacostraca</taxon>
        <taxon>Eumalacostraca</taxon>
        <taxon>Eucarida</taxon>
        <taxon>Decapoda</taxon>
        <taxon>Pleocyemata</taxon>
        <taxon>Anomura</taxon>
        <taxon>Galatheoidea</taxon>
        <taxon>Porcellanidae</taxon>
        <taxon>Petrolisthes</taxon>
    </lineage>
</organism>
<name>A0AAE1UAE2_9EUCA</name>
<protein>
    <submittedName>
        <fullName evidence="3">Uncharacterized protein</fullName>
    </submittedName>
</protein>
<feature type="region of interest" description="Disordered" evidence="2">
    <location>
        <begin position="1"/>
        <end position="55"/>
    </location>
</feature>
<feature type="compositionally biased region" description="Polar residues" evidence="2">
    <location>
        <begin position="31"/>
        <end position="48"/>
    </location>
</feature>
<gene>
    <name evidence="3" type="ORF">Pmani_012323</name>
</gene>
<comment type="caution">
    <text evidence="3">The sequence shown here is derived from an EMBL/GenBank/DDBJ whole genome shotgun (WGS) entry which is preliminary data.</text>
</comment>
<accession>A0AAE1UAE2</accession>